<evidence type="ECO:0000313" key="3">
    <source>
        <dbReference type="Proteomes" id="UP000094444"/>
    </source>
</evidence>
<organism evidence="2 3">
    <name type="scientific">Diaporthe helianthi</name>
    <dbReference type="NCBI Taxonomy" id="158607"/>
    <lineage>
        <taxon>Eukaryota</taxon>
        <taxon>Fungi</taxon>
        <taxon>Dikarya</taxon>
        <taxon>Ascomycota</taxon>
        <taxon>Pezizomycotina</taxon>
        <taxon>Sordariomycetes</taxon>
        <taxon>Sordariomycetidae</taxon>
        <taxon>Diaporthales</taxon>
        <taxon>Diaporthaceae</taxon>
        <taxon>Diaporthe</taxon>
    </lineage>
</organism>
<evidence type="ECO:0000256" key="1">
    <source>
        <dbReference type="SAM" id="MobiDB-lite"/>
    </source>
</evidence>
<feature type="compositionally biased region" description="Acidic residues" evidence="1">
    <location>
        <begin position="1"/>
        <end position="11"/>
    </location>
</feature>
<dbReference type="OrthoDB" id="1844152at2759"/>
<dbReference type="STRING" id="158607.A0A2P5I477"/>
<accession>A0A2P5I477</accession>
<gene>
    <name evidence="2" type="ORF">DHEL01_v204324</name>
</gene>
<name>A0A2P5I477_DIAHE</name>
<dbReference type="EMBL" id="MAVT02000283">
    <property type="protein sequence ID" value="POS77295.1"/>
    <property type="molecule type" value="Genomic_DNA"/>
</dbReference>
<comment type="caution">
    <text evidence="2">The sequence shown here is derived from an EMBL/GenBank/DDBJ whole genome shotgun (WGS) entry which is preliminary data.</text>
</comment>
<reference evidence="2" key="1">
    <citation type="submission" date="2017-09" db="EMBL/GenBank/DDBJ databases">
        <title>Polyketide synthases of a Diaporthe helianthi virulent isolate.</title>
        <authorList>
            <person name="Baroncelli R."/>
        </authorList>
    </citation>
    <scope>NUCLEOTIDE SEQUENCE [LARGE SCALE GENOMIC DNA]</scope>
    <source>
        <strain evidence="2">7/96</strain>
    </source>
</reference>
<sequence>KVTEPLNEEDGTPPTSCATGPSPSGQVKQADAIIGPHAEARRRLRTQRHKFNDALGWFEDASKGDAHDPAIAQLILSLAALHGTTDLICQVSGVVLNS</sequence>
<dbReference type="AlphaFoldDB" id="A0A2P5I477"/>
<feature type="region of interest" description="Disordered" evidence="1">
    <location>
        <begin position="1"/>
        <end position="28"/>
    </location>
</feature>
<feature type="non-terminal residue" evidence="2">
    <location>
        <position position="1"/>
    </location>
</feature>
<feature type="compositionally biased region" description="Polar residues" evidence="1">
    <location>
        <begin position="13"/>
        <end position="27"/>
    </location>
</feature>
<evidence type="ECO:0000313" key="2">
    <source>
        <dbReference type="EMBL" id="POS77295.1"/>
    </source>
</evidence>
<keyword evidence="3" id="KW-1185">Reference proteome</keyword>
<protein>
    <submittedName>
        <fullName evidence="2">Uncharacterized protein</fullName>
    </submittedName>
</protein>
<dbReference type="Proteomes" id="UP000094444">
    <property type="component" value="Unassembled WGS sequence"/>
</dbReference>
<dbReference type="InParanoid" id="A0A2P5I477"/>
<proteinExistence type="predicted"/>